<evidence type="ECO:0000256" key="1">
    <source>
        <dbReference type="SAM" id="MobiDB-lite"/>
    </source>
</evidence>
<dbReference type="AlphaFoldDB" id="A0A1R1YT94"/>
<reference evidence="3" key="1">
    <citation type="submission" date="2017-01" db="EMBL/GenBank/DDBJ databases">
        <authorList>
            <person name="Wang Y."/>
            <person name="White M."/>
            <person name="Kvist S."/>
            <person name="Moncalvo J.-M."/>
        </authorList>
    </citation>
    <scope>NUCLEOTIDE SEQUENCE [LARGE SCALE GENOMIC DNA]</scope>
    <source>
        <strain evidence="3">ID-206-W2</strain>
    </source>
</reference>
<dbReference type="Proteomes" id="UP000187429">
    <property type="component" value="Unassembled WGS sequence"/>
</dbReference>
<evidence type="ECO:0000313" key="2">
    <source>
        <dbReference type="EMBL" id="OMJ30097.1"/>
    </source>
</evidence>
<accession>A0A1R1YT94</accession>
<evidence type="ECO:0000313" key="3">
    <source>
        <dbReference type="Proteomes" id="UP000187429"/>
    </source>
</evidence>
<name>A0A1R1YT94_9FUNG</name>
<keyword evidence="3" id="KW-1185">Reference proteome</keyword>
<protein>
    <submittedName>
        <fullName evidence="2">Uncharacterized protein</fullName>
    </submittedName>
</protein>
<dbReference type="EMBL" id="LSSM01000085">
    <property type="protein sequence ID" value="OMJ30097.1"/>
    <property type="molecule type" value="Genomic_DNA"/>
</dbReference>
<proteinExistence type="predicted"/>
<comment type="caution">
    <text evidence="2">The sequence shown here is derived from an EMBL/GenBank/DDBJ whole genome shotgun (WGS) entry which is preliminary data.</text>
</comment>
<feature type="region of interest" description="Disordered" evidence="1">
    <location>
        <begin position="237"/>
        <end position="256"/>
    </location>
</feature>
<organism evidence="2 3">
    <name type="scientific">Smittium culicis</name>
    <dbReference type="NCBI Taxonomy" id="133412"/>
    <lineage>
        <taxon>Eukaryota</taxon>
        <taxon>Fungi</taxon>
        <taxon>Fungi incertae sedis</taxon>
        <taxon>Zoopagomycota</taxon>
        <taxon>Kickxellomycotina</taxon>
        <taxon>Harpellomycetes</taxon>
        <taxon>Harpellales</taxon>
        <taxon>Legeriomycetaceae</taxon>
        <taxon>Smittium</taxon>
    </lineage>
</organism>
<sequence length="267" mass="30084">MFDTLNMILHLTQERMKKNIFEVQKALDRSFTIRQEIGLNDLFSASKVADNPAAIKSREIQIYITRFLQNPNYRYDAPCPFSTNTIKNLIFWDNYLCSWNSTPLALKYMNPKTPVSVITNASGIGWGVTSNIMNVCGTWDETMKNESSNCKEAISLLNAPKLQSAYWRNEKIRIQLKNMTTKAIYTNGGTTVNSKLLNLAKEWWGIAIENKISAGIEAAQALFQVTKQILGSSESRSISLSTEPSNKPPFFSRAGSPIFRDECSTTL</sequence>
<gene>
    <name evidence="2" type="ORF">AYI69_g387</name>
</gene>